<feature type="region of interest" description="Disordered" evidence="5">
    <location>
        <begin position="174"/>
        <end position="199"/>
    </location>
</feature>
<proteinExistence type="inferred from homology"/>
<dbReference type="NCBIfam" id="TIGR02937">
    <property type="entry name" value="sigma70-ECF"/>
    <property type="match status" value="1"/>
</dbReference>
<dbReference type="InterPro" id="IPR036388">
    <property type="entry name" value="WH-like_DNA-bd_sf"/>
</dbReference>
<evidence type="ECO:0000256" key="5">
    <source>
        <dbReference type="SAM" id="MobiDB-lite"/>
    </source>
</evidence>
<evidence type="ECO:0000259" key="7">
    <source>
        <dbReference type="Pfam" id="PF08281"/>
    </source>
</evidence>
<name>A0A7G9THD3_PSEMX</name>
<dbReference type="SUPFAM" id="SSF88946">
    <property type="entry name" value="Sigma2 domain of RNA polymerase sigma factors"/>
    <property type="match status" value="1"/>
</dbReference>
<dbReference type="RefSeq" id="WP_187574584.1">
    <property type="nucleotide sequence ID" value="NZ_CP060731.1"/>
</dbReference>
<dbReference type="GO" id="GO:0016987">
    <property type="term" value="F:sigma factor activity"/>
    <property type="evidence" value="ECO:0007669"/>
    <property type="project" value="UniProtKB-KW"/>
</dbReference>
<dbReference type="Gene3D" id="1.10.1740.10">
    <property type="match status" value="1"/>
</dbReference>
<dbReference type="CDD" id="cd06171">
    <property type="entry name" value="Sigma70_r4"/>
    <property type="match status" value="1"/>
</dbReference>
<evidence type="ECO:0000256" key="3">
    <source>
        <dbReference type="ARBA" id="ARBA00023082"/>
    </source>
</evidence>
<accession>A0A7G9THD3</accession>
<evidence type="ECO:0000313" key="8">
    <source>
        <dbReference type="EMBL" id="QNN79508.1"/>
    </source>
</evidence>
<keyword evidence="2" id="KW-0805">Transcription regulation</keyword>
<keyword evidence="3" id="KW-0731">Sigma factor</keyword>
<dbReference type="InterPro" id="IPR013325">
    <property type="entry name" value="RNA_pol_sigma_r2"/>
</dbReference>
<dbReference type="InterPro" id="IPR013324">
    <property type="entry name" value="RNA_pol_sigma_r3/r4-like"/>
</dbReference>
<dbReference type="InterPro" id="IPR014284">
    <property type="entry name" value="RNA_pol_sigma-70_dom"/>
</dbReference>
<evidence type="ECO:0000256" key="1">
    <source>
        <dbReference type="ARBA" id="ARBA00010641"/>
    </source>
</evidence>
<sequence>MPDDAGRERWFAVNILPHEVSLRRWLTRLRVQDPDALDIIQESYALLLERERLDDILNPRAYLFQVAHSLMLRNIRRARIVPILAMEELGSVELADKAATPERNAMGRDDLRHLADLIAGMPEQARQAFVLRRIHALPQREIARRMGISENTVEKHIARGIRWLGERLADGGNGVSDVSKGSGRDTRRVYGRSRNQSGD</sequence>
<evidence type="ECO:0000259" key="6">
    <source>
        <dbReference type="Pfam" id="PF04542"/>
    </source>
</evidence>
<dbReference type="Proteomes" id="UP000515838">
    <property type="component" value="Chromosome"/>
</dbReference>
<reference evidence="8 9" key="1">
    <citation type="submission" date="2020-08" db="EMBL/GenBank/DDBJ databases">
        <title>Streptomycin Non-resistant strain, P. mexicana.</title>
        <authorList>
            <person name="Ganesh-Kumar S."/>
            <person name="Zhe T."/>
            <person name="Yu Z."/>
            <person name="Min Y."/>
        </authorList>
    </citation>
    <scope>NUCLEOTIDE SEQUENCE [LARGE SCALE GENOMIC DNA]</scope>
    <source>
        <strain evidence="8 9">GTZY2</strain>
    </source>
</reference>
<dbReference type="PANTHER" id="PTHR43133:SF63">
    <property type="entry name" value="RNA POLYMERASE SIGMA FACTOR FECI-RELATED"/>
    <property type="match status" value="1"/>
</dbReference>
<dbReference type="Pfam" id="PF04542">
    <property type="entry name" value="Sigma70_r2"/>
    <property type="match status" value="1"/>
</dbReference>
<dbReference type="Pfam" id="PF08281">
    <property type="entry name" value="Sigma70_r4_2"/>
    <property type="match status" value="1"/>
</dbReference>
<dbReference type="GeneID" id="81471096"/>
<dbReference type="SUPFAM" id="SSF88659">
    <property type="entry name" value="Sigma3 and sigma4 domains of RNA polymerase sigma factors"/>
    <property type="match status" value="1"/>
</dbReference>
<dbReference type="EMBL" id="CP060731">
    <property type="protein sequence ID" value="QNN79508.1"/>
    <property type="molecule type" value="Genomic_DNA"/>
</dbReference>
<gene>
    <name evidence="8" type="ORF">IAE60_08955</name>
</gene>
<evidence type="ECO:0000256" key="4">
    <source>
        <dbReference type="ARBA" id="ARBA00023163"/>
    </source>
</evidence>
<dbReference type="InterPro" id="IPR007627">
    <property type="entry name" value="RNA_pol_sigma70_r2"/>
</dbReference>
<dbReference type="PANTHER" id="PTHR43133">
    <property type="entry name" value="RNA POLYMERASE ECF-TYPE SIGMA FACTO"/>
    <property type="match status" value="1"/>
</dbReference>
<comment type="similarity">
    <text evidence="1">Belongs to the sigma-70 factor family. ECF subfamily.</text>
</comment>
<organism evidence="8 9">
    <name type="scientific">Pseudoxanthomonas mexicana</name>
    <dbReference type="NCBI Taxonomy" id="128785"/>
    <lineage>
        <taxon>Bacteria</taxon>
        <taxon>Pseudomonadati</taxon>
        <taxon>Pseudomonadota</taxon>
        <taxon>Gammaproteobacteria</taxon>
        <taxon>Lysobacterales</taxon>
        <taxon>Lysobacteraceae</taxon>
        <taxon>Pseudoxanthomonas</taxon>
    </lineage>
</organism>
<dbReference type="GO" id="GO:0003677">
    <property type="term" value="F:DNA binding"/>
    <property type="evidence" value="ECO:0007669"/>
    <property type="project" value="InterPro"/>
</dbReference>
<evidence type="ECO:0000313" key="9">
    <source>
        <dbReference type="Proteomes" id="UP000515838"/>
    </source>
</evidence>
<dbReference type="InterPro" id="IPR039425">
    <property type="entry name" value="RNA_pol_sigma-70-like"/>
</dbReference>
<dbReference type="AlphaFoldDB" id="A0A7G9THD3"/>
<feature type="domain" description="RNA polymerase sigma-70 region 2" evidence="6">
    <location>
        <begin position="21"/>
        <end position="79"/>
    </location>
</feature>
<dbReference type="InterPro" id="IPR013249">
    <property type="entry name" value="RNA_pol_sigma70_r4_t2"/>
</dbReference>
<feature type="domain" description="RNA polymerase sigma factor 70 region 4 type 2" evidence="7">
    <location>
        <begin position="114"/>
        <end position="164"/>
    </location>
</feature>
<protein>
    <submittedName>
        <fullName evidence="8">RNA polymerase sigma factor</fullName>
    </submittedName>
</protein>
<dbReference type="GO" id="GO:0006352">
    <property type="term" value="P:DNA-templated transcription initiation"/>
    <property type="evidence" value="ECO:0007669"/>
    <property type="project" value="InterPro"/>
</dbReference>
<evidence type="ECO:0000256" key="2">
    <source>
        <dbReference type="ARBA" id="ARBA00023015"/>
    </source>
</evidence>
<dbReference type="Gene3D" id="1.10.10.10">
    <property type="entry name" value="Winged helix-like DNA-binding domain superfamily/Winged helix DNA-binding domain"/>
    <property type="match status" value="1"/>
</dbReference>
<keyword evidence="4" id="KW-0804">Transcription</keyword>